<evidence type="ECO:0000256" key="1">
    <source>
        <dbReference type="SAM" id="MobiDB-lite"/>
    </source>
</evidence>
<accession>A0ABS9L381</accession>
<feature type="compositionally biased region" description="Basic and acidic residues" evidence="1">
    <location>
        <begin position="1"/>
        <end position="18"/>
    </location>
</feature>
<evidence type="ECO:0000313" key="2">
    <source>
        <dbReference type="EMBL" id="MCG2621113.1"/>
    </source>
</evidence>
<keyword evidence="3" id="KW-1185">Reference proteome</keyword>
<sequence>MKDAERKSWTKTELDRLRPSKRRRSNRPSGHATDHASHTADSTIGDDAASASVS</sequence>
<organism evidence="2 3">
    <name type="scientific">Arthrobacter hankyongi</name>
    <dbReference type="NCBI Taxonomy" id="2904801"/>
    <lineage>
        <taxon>Bacteria</taxon>
        <taxon>Bacillati</taxon>
        <taxon>Actinomycetota</taxon>
        <taxon>Actinomycetes</taxon>
        <taxon>Micrococcales</taxon>
        <taxon>Micrococcaceae</taxon>
        <taxon>Arthrobacter</taxon>
    </lineage>
</organism>
<evidence type="ECO:0000313" key="3">
    <source>
        <dbReference type="Proteomes" id="UP001165368"/>
    </source>
</evidence>
<name>A0ABS9L381_9MICC</name>
<gene>
    <name evidence="2" type="ORF">LVY72_04190</name>
</gene>
<reference evidence="2" key="1">
    <citation type="submission" date="2022-01" db="EMBL/GenBank/DDBJ databases">
        <authorList>
            <person name="Jo J.-H."/>
            <person name="Im W.-T."/>
        </authorList>
    </citation>
    <scope>NUCLEOTIDE SEQUENCE</scope>
    <source>
        <strain evidence="2">I2-34</strain>
    </source>
</reference>
<dbReference type="EMBL" id="JAKLTQ010000002">
    <property type="protein sequence ID" value="MCG2621113.1"/>
    <property type="molecule type" value="Genomic_DNA"/>
</dbReference>
<proteinExistence type="predicted"/>
<dbReference type="RefSeq" id="WP_237818220.1">
    <property type="nucleotide sequence ID" value="NZ_JAKLTQ010000002.1"/>
</dbReference>
<dbReference type="Proteomes" id="UP001165368">
    <property type="component" value="Unassembled WGS sequence"/>
</dbReference>
<protein>
    <submittedName>
        <fullName evidence="2">Uncharacterized protein</fullName>
    </submittedName>
</protein>
<comment type="caution">
    <text evidence="2">The sequence shown here is derived from an EMBL/GenBank/DDBJ whole genome shotgun (WGS) entry which is preliminary data.</text>
</comment>
<feature type="region of interest" description="Disordered" evidence="1">
    <location>
        <begin position="1"/>
        <end position="54"/>
    </location>
</feature>